<evidence type="ECO:0000313" key="3">
    <source>
        <dbReference type="EMBL" id="AXJ02510.1"/>
    </source>
</evidence>
<dbReference type="KEGG" id="cprv:CYPRO_3277"/>
<feature type="transmembrane region" description="Helical" evidence="1">
    <location>
        <begin position="278"/>
        <end position="301"/>
    </location>
</feature>
<feature type="transmembrane region" description="Helical" evidence="1">
    <location>
        <begin position="249"/>
        <end position="272"/>
    </location>
</feature>
<sequence length="324" mass="34926">MLNYIWAGLIIFSLLFAVTSDLRDYVTDEFQNGAEIGVALVIPENTDLQRRASVQFRITEGPDASGEVYRAEWFPGEDKAELIIPVTESLPEHWRHVAEHQDARDLTQLRALVLTHEKEAGAAAATAVITLPEVHLVKMRSITQAAFDMAEFAVTLAIGLIGIMALWLGLMKIAEESGLIYKLVKVVNPVLGFLFPNVPKDHPALGAISLNLSANMLGLGNAATPLGIKAMEELQKLNPDKESATNAMCMFLTMNTASVQLVPPVTLIALLGVGVAELFYSILITTAISLVVGVTAASYYARKFPEPPAVQPDKAAPAPAPTQS</sequence>
<dbReference type="Proteomes" id="UP000254808">
    <property type="component" value="Chromosome"/>
</dbReference>
<evidence type="ECO:0000313" key="4">
    <source>
        <dbReference type="Proteomes" id="UP000254808"/>
    </source>
</evidence>
<feature type="transmembrane region" description="Helical" evidence="1">
    <location>
        <begin position="149"/>
        <end position="170"/>
    </location>
</feature>
<name>A0A345UPV8_9BACT</name>
<reference evidence="3 4" key="1">
    <citation type="submission" date="2018-03" db="EMBL/GenBank/DDBJ databases">
        <title>Phenotypic and genomic properties of Cyclonatronum proteinivorum gen. nov., sp. nov., a haloalkaliphilic bacteroidete from soda lakes possessing Na+-translocating rhodopsin.</title>
        <authorList>
            <person name="Toshchakov S.V."/>
            <person name="Korzhenkov A."/>
            <person name="Samarov N.I."/>
            <person name="Kublanov I.V."/>
            <person name="Muntyan M.S."/>
            <person name="Sorokin D.Y."/>
        </authorList>
    </citation>
    <scope>NUCLEOTIDE SEQUENCE [LARGE SCALE GENOMIC DNA]</scope>
    <source>
        <strain evidence="3 4">Omega</strain>
    </source>
</reference>
<dbReference type="RefSeq" id="WP_240644791.1">
    <property type="nucleotide sequence ID" value="NZ_CP027806.1"/>
</dbReference>
<dbReference type="InterPro" id="IPR011642">
    <property type="entry name" value="Gate_dom"/>
</dbReference>
<accession>A0A345UPV8</accession>
<keyword evidence="1" id="KW-0472">Membrane</keyword>
<dbReference type="EMBL" id="CP027806">
    <property type="protein sequence ID" value="AXJ02510.1"/>
    <property type="molecule type" value="Genomic_DNA"/>
</dbReference>
<keyword evidence="4" id="KW-1185">Reference proteome</keyword>
<feature type="domain" description="Nucleoside transporter/FeoB GTPase Gate" evidence="2">
    <location>
        <begin position="158"/>
        <end position="265"/>
    </location>
</feature>
<evidence type="ECO:0000259" key="2">
    <source>
        <dbReference type="Pfam" id="PF07670"/>
    </source>
</evidence>
<keyword evidence="1" id="KW-0812">Transmembrane</keyword>
<gene>
    <name evidence="3" type="ORF">CYPRO_3277</name>
</gene>
<organism evidence="3 4">
    <name type="scientific">Cyclonatronum proteinivorum</name>
    <dbReference type="NCBI Taxonomy" id="1457365"/>
    <lineage>
        <taxon>Bacteria</taxon>
        <taxon>Pseudomonadati</taxon>
        <taxon>Balneolota</taxon>
        <taxon>Balneolia</taxon>
        <taxon>Balneolales</taxon>
        <taxon>Cyclonatronaceae</taxon>
        <taxon>Cyclonatronum</taxon>
    </lineage>
</organism>
<dbReference type="Pfam" id="PF07670">
    <property type="entry name" value="Gate"/>
    <property type="match status" value="1"/>
</dbReference>
<protein>
    <submittedName>
        <fullName evidence="3">Spore maturation protein A</fullName>
    </submittedName>
</protein>
<evidence type="ECO:0000256" key="1">
    <source>
        <dbReference type="SAM" id="Phobius"/>
    </source>
</evidence>
<dbReference type="AlphaFoldDB" id="A0A345UPV8"/>
<proteinExistence type="predicted"/>
<keyword evidence="1" id="KW-1133">Transmembrane helix</keyword>